<dbReference type="GO" id="GO:0015171">
    <property type="term" value="F:amino acid transmembrane transporter activity"/>
    <property type="evidence" value="ECO:0007669"/>
    <property type="project" value="TreeGrafter"/>
</dbReference>
<accession>A0A547QA98</accession>
<feature type="transmembrane region" description="Helical" evidence="6">
    <location>
        <begin position="178"/>
        <end position="196"/>
    </location>
</feature>
<proteinExistence type="predicted"/>
<keyword evidence="3 6" id="KW-0812">Transmembrane</keyword>
<feature type="transmembrane region" description="Helical" evidence="6">
    <location>
        <begin position="74"/>
        <end position="91"/>
    </location>
</feature>
<evidence type="ECO:0000313" key="7">
    <source>
        <dbReference type="EMBL" id="TRD23289.1"/>
    </source>
</evidence>
<organism evidence="7 8">
    <name type="scientific">Palleronia caenipelagi</name>
    <dbReference type="NCBI Taxonomy" id="2489174"/>
    <lineage>
        <taxon>Bacteria</taxon>
        <taxon>Pseudomonadati</taxon>
        <taxon>Pseudomonadota</taxon>
        <taxon>Alphaproteobacteria</taxon>
        <taxon>Rhodobacterales</taxon>
        <taxon>Roseobacteraceae</taxon>
        <taxon>Palleronia</taxon>
    </lineage>
</organism>
<sequence length="198" mass="21297">MDIQTLFSLTLFSLATLGSPGPNNLMLMASGANFGLRRTFPHMAGVAYGFPLMVLGVGVGVMQIFALWPVTETILKFVSVAYLLWLAWKIARADAPGKGRSGARPLSFLQAAAFQWVNPKAWSMAIAAVTLYAPDRSVGAILLVVISFALFGSLTAPFWTSLGTVVRRWLDQPGRLRLFNRTAAALLVLSMVPLLAGA</sequence>
<keyword evidence="5 6" id="KW-0472">Membrane</keyword>
<dbReference type="RefSeq" id="WP_142833080.1">
    <property type="nucleotide sequence ID" value="NZ_VFSV01000002.1"/>
</dbReference>
<evidence type="ECO:0000256" key="3">
    <source>
        <dbReference type="ARBA" id="ARBA00022692"/>
    </source>
</evidence>
<dbReference type="GO" id="GO:0005886">
    <property type="term" value="C:plasma membrane"/>
    <property type="evidence" value="ECO:0007669"/>
    <property type="project" value="UniProtKB-SubCell"/>
</dbReference>
<dbReference type="Pfam" id="PF01810">
    <property type="entry name" value="LysE"/>
    <property type="match status" value="1"/>
</dbReference>
<dbReference type="OrthoDB" id="9812084at2"/>
<name>A0A547QA98_9RHOB</name>
<dbReference type="GO" id="GO:0033228">
    <property type="term" value="P:cysteine export across plasma membrane"/>
    <property type="evidence" value="ECO:0007669"/>
    <property type="project" value="TreeGrafter"/>
</dbReference>
<evidence type="ECO:0000256" key="2">
    <source>
        <dbReference type="ARBA" id="ARBA00022475"/>
    </source>
</evidence>
<evidence type="ECO:0000256" key="6">
    <source>
        <dbReference type="SAM" id="Phobius"/>
    </source>
</evidence>
<keyword evidence="2" id="KW-1003">Cell membrane</keyword>
<reference evidence="7 8" key="1">
    <citation type="submission" date="2019-06" db="EMBL/GenBank/DDBJ databases">
        <title>Paenimaribius caenipelagi gen. nov., sp. nov., isolated from a tidal flat.</title>
        <authorList>
            <person name="Yoon J.-H."/>
        </authorList>
    </citation>
    <scope>NUCLEOTIDE SEQUENCE [LARGE SCALE GENOMIC DNA]</scope>
    <source>
        <strain evidence="7 8">JBTF-M29</strain>
    </source>
</reference>
<dbReference type="PANTHER" id="PTHR30086">
    <property type="entry name" value="ARGININE EXPORTER PROTEIN ARGO"/>
    <property type="match status" value="1"/>
</dbReference>
<keyword evidence="4 6" id="KW-1133">Transmembrane helix</keyword>
<dbReference type="PANTHER" id="PTHR30086:SF20">
    <property type="entry name" value="ARGININE EXPORTER PROTEIN ARGO-RELATED"/>
    <property type="match status" value="1"/>
</dbReference>
<protein>
    <submittedName>
        <fullName evidence="7">LysE family translocator</fullName>
    </submittedName>
</protein>
<dbReference type="Proteomes" id="UP000318590">
    <property type="component" value="Unassembled WGS sequence"/>
</dbReference>
<keyword evidence="8" id="KW-1185">Reference proteome</keyword>
<evidence type="ECO:0000256" key="4">
    <source>
        <dbReference type="ARBA" id="ARBA00022989"/>
    </source>
</evidence>
<dbReference type="InterPro" id="IPR001123">
    <property type="entry name" value="LeuE-type"/>
</dbReference>
<feature type="transmembrane region" description="Helical" evidence="6">
    <location>
        <begin position="42"/>
        <end position="67"/>
    </location>
</feature>
<comment type="subcellular location">
    <subcellularLocation>
        <location evidence="1">Cell membrane</location>
        <topology evidence="1">Multi-pass membrane protein</topology>
    </subcellularLocation>
</comment>
<comment type="caution">
    <text evidence="7">The sequence shown here is derived from an EMBL/GenBank/DDBJ whole genome shotgun (WGS) entry which is preliminary data.</text>
</comment>
<gene>
    <name evidence="7" type="ORF">FEV53_01650</name>
</gene>
<evidence type="ECO:0000313" key="8">
    <source>
        <dbReference type="Proteomes" id="UP000318590"/>
    </source>
</evidence>
<dbReference type="EMBL" id="VFSV01000002">
    <property type="protein sequence ID" value="TRD23289.1"/>
    <property type="molecule type" value="Genomic_DNA"/>
</dbReference>
<evidence type="ECO:0000256" key="5">
    <source>
        <dbReference type="ARBA" id="ARBA00023136"/>
    </source>
</evidence>
<feature type="transmembrane region" description="Helical" evidence="6">
    <location>
        <begin position="140"/>
        <end position="166"/>
    </location>
</feature>
<dbReference type="AlphaFoldDB" id="A0A547QA98"/>
<evidence type="ECO:0000256" key="1">
    <source>
        <dbReference type="ARBA" id="ARBA00004651"/>
    </source>
</evidence>